<evidence type="ECO:0000313" key="2">
    <source>
        <dbReference type="EMBL" id="KAK3026043.1"/>
    </source>
</evidence>
<organism evidence="2 3">
    <name type="scientific">Escallonia herrerae</name>
    <dbReference type="NCBI Taxonomy" id="1293975"/>
    <lineage>
        <taxon>Eukaryota</taxon>
        <taxon>Viridiplantae</taxon>
        <taxon>Streptophyta</taxon>
        <taxon>Embryophyta</taxon>
        <taxon>Tracheophyta</taxon>
        <taxon>Spermatophyta</taxon>
        <taxon>Magnoliopsida</taxon>
        <taxon>eudicotyledons</taxon>
        <taxon>Gunneridae</taxon>
        <taxon>Pentapetalae</taxon>
        <taxon>asterids</taxon>
        <taxon>campanulids</taxon>
        <taxon>Escalloniales</taxon>
        <taxon>Escalloniaceae</taxon>
        <taxon>Escallonia</taxon>
    </lineage>
</organism>
<evidence type="ECO:0000256" key="1">
    <source>
        <dbReference type="SAM" id="Phobius"/>
    </source>
</evidence>
<name>A0AA88WFH3_9ASTE</name>
<keyword evidence="1" id="KW-0472">Membrane</keyword>
<dbReference type="Pfam" id="PF16974">
    <property type="entry name" value="NAR2"/>
    <property type="match status" value="1"/>
</dbReference>
<dbReference type="EMBL" id="JAVXUP010000518">
    <property type="protein sequence ID" value="KAK3026043.1"/>
    <property type="molecule type" value="Genomic_DNA"/>
</dbReference>
<evidence type="ECO:0000313" key="3">
    <source>
        <dbReference type="Proteomes" id="UP001188597"/>
    </source>
</evidence>
<dbReference type="PANTHER" id="PTHR34806:SF10">
    <property type="entry name" value="HIGH-AFFINITY NITRATE TRANSPORTER"/>
    <property type="match status" value="1"/>
</dbReference>
<keyword evidence="1" id="KW-0812">Transmembrane</keyword>
<dbReference type="GO" id="GO:0015112">
    <property type="term" value="F:nitrate transmembrane transporter activity"/>
    <property type="evidence" value="ECO:0007669"/>
    <property type="project" value="TreeGrafter"/>
</dbReference>
<keyword evidence="1" id="KW-1133">Transmembrane helix</keyword>
<dbReference type="GO" id="GO:0010167">
    <property type="term" value="P:response to nitrate"/>
    <property type="evidence" value="ECO:0007669"/>
    <property type="project" value="InterPro"/>
</dbReference>
<feature type="transmembrane region" description="Helical" evidence="1">
    <location>
        <begin position="69"/>
        <end position="88"/>
    </location>
</feature>
<reference evidence="2" key="1">
    <citation type="submission" date="2022-12" db="EMBL/GenBank/DDBJ databases">
        <title>Draft genome assemblies for two species of Escallonia (Escalloniales).</title>
        <authorList>
            <person name="Chanderbali A."/>
            <person name="Dervinis C."/>
            <person name="Anghel I."/>
            <person name="Soltis D."/>
            <person name="Soltis P."/>
            <person name="Zapata F."/>
        </authorList>
    </citation>
    <scope>NUCLEOTIDE SEQUENCE</scope>
    <source>
        <strain evidence="2">UCBG64.0493</strain>
        <tissue evidence="2">Leaf</tissue>
    </source>
</reference>
<dbReference type="PANTHER" id="PTHR34806">
    <property type="entry name" value="HIGH-AFFINITY NITRATE TRANSPORTER 3.2"/>
    <property type="match status" value="1"/>
</dbReference>
<gene>
    <name evidence="2" type="ORF">RJ639_042535</name>
</gene>
<dbReference type="GO" id="GO:0005886">
    <property type="term" value="C:plasma membrane"/>
    <property type="evidence" value="ECO:0007669"/>
    <property type="project" value="TreeGrafter"/>
</dbReference>
<accession>A0AA88WFH3</accession>
<dbReference type="InterPro" id="IPR016605">
    <property type="entry name" value="Transptr_NO3_Nar2"/>
</dbReference>
<protein>
    <submittedName>
        <fullName evidence="2">Uncharacterized protein</fullName>
    </submittedName>
</protein>
<keyword evidence="3" id="KW-1185">Reference proteome</keyword>
<dbReference type="Proteomes" id="UP001188597">
    <property type="component" value="Unassembled WGS sequence"/>
</dbReference>
<sequence>MVSKPFQKLDQSFKWSIEKEVPTATYFVRAYAYDSAGEEVAYGQNSDAKKSSNLFEVQGISGRHLSLDVASICFSAFALVSLIGFFLVENSKKRRYDVTKAFEQQLTFDGFAIYVLVSMFFNVRVLEEEILLASKGCKFRLMFPGNS</sequence>
<comment type="caution">
    <text evidence="2">The sequence shown here is derived from an EMBL/GenBank/DDBJ whole genome shotgun (WGS) entry which is preliminary data.</text>
</comment>
<proteinExistence type="predicted"/>
<dbReference type="AlphaFoldDB" id="A0AA88WFH3"/>